<dbReference type="STRING" id="569882.SAMN04490248_12233"/>
<accession>A0A1H8UUA5</accession>
<keyword evidence="2" id="KW-0808">Transferase</keyword>
<dbReference type="InterPro" id="IPR016181">
    <property type="entry name" value="Acyl_CoA_acyltransferase"/>
</dbReference>
<dbReference type="RefSeq" id="WP_093119808.1">
    <property type="nucleotide sequence ID" value="NZ_FODS01000022.1"/>
</dbReference>
<dbReference type="Pfam" id="PF00583">
    <property type="entry name" value="Acetyltransf_1"/>
    <property type="match status" value="1"/>
</dbReference>
<dbReference type="OrthoDB" id="7301318at2"/>
<protein>
    <submittedName>
        <fullName evidence="2">Acetyltransferase (GNAT) family protein</fullName>
    </submittedName>
</protein>
<evidence type="ECO:0000313" key="3">
    <source>
        <dbReference type="Proteomes" id="UP000198893"/>
    </source>
</evidence>
<dbReference type="Gene3D" id="3.40.630.30">
    <property type="match status" value="1"/>
</dbReference>
<evidence type="ECO:0000313" key="2">
    <source>
        <dbReference type="EMBL" id="SEP06583.1"/>
    </source>
</evidence>
<dbReference type="EMBL" id="FODS01000022">
    <property type="protein sequence ID" value="SEP06583.1"/>
    <property type="molecule type" value="Genomic_DNA"/>
</dbReference>
<name>A0A1H8UUA5_9RHOB</name>
<dbReference type="InterPro" id="IPR000182">
    <property type="entry name" value="GNAT_dom"/>
</dbReference>
<feature type="domain" description="N-acetyltransferase" evidence="1">
    <location>
        <begin position="95"/>
        <end position="241"/>
    </location>
</feature>
<gene>
    <name evidence="2" type="ORF">SAMN04490248_12233</name>
</gene>
<dbReference type="AlphaFoldDB" id="A0A1H8UUA5"/>
<dbReference type="Proteomes" id="UP000198893">
    <property type="component" value="Unassembled WGS sequence"/>
</dbReference>
<sequence>MRRLPTAHRLYEVIEETWPSAGRSRQGPFFIHEGQGGGKRVSAAVARGPAEPGDIPPAEDAMRSLGQVPLFMIREGDEALDTLLDRLGYRVLDPVNMYAAPAEAIATKRPPRTVAIPAWEPLRIMEEIWADGGIGPGRVAVMHRACEPKTGFVSRWRDSPAGAGFVAMYDGIAMVHALEILPFQRREGLARWMMQRAAFWTLEEGGHTLSVVCTRDNEGANALYASLGMTLVGQYHYRQKT</sequence>
<dbReference type="PROSITE" id="PS51186">
    <property type="entry name" value="GNAT"/>
    <property type="match status" value="1"/>
</dbReference>
<evidence type="ECO:0000259" key="1">
    <source>
        <dbReference type="PROSITE" id="PS51186"/>
    </source>
</evidence>
<proteinExistence type="predicted"/>
<reference evidence="2 3" key="1">
    <citation type="submission" date="2016-10" db="EMBL/GenBank/DDBJ databases">
        <authorList>
            <person name="de Groot N.N."/>
        </authorList>
    </citation>
    <scope>NUCLEOTIDE SEQUENCE [LARGE SCALE GENOMIC DNA]</scope>
    <source>
        <strain evidence="2 3">DSM 27842</strain>
    </source>
</reference>
<organism evidence="2 3">
    <name type="scientific">Salinihabitans flavidus</name>
    <dbReference type="NCBI Taxonomy" id="569882"/>
    <lineage>
        <taxon>Bacteria</taxon>
        <taxon>Pseudomonadati</taxon>
        <taxon>Pseudomonadota</taxon>
        <taxon>Alphaproteobacteria</taxon>
        <taxon>Rhodobacterales</taxon>
        <taxon>Roseobacteraceae</taxon>
        <taxon>Salinihabitans</taxon>
    </lineage>
</organism>
<dbReference type="GO" id="GO:0016747">
    <property type="term" value="F:acyltransferase activity, transferring groups other than amino-acyl groups"/>
    <property type="evidence" value="ECO:0007669"/>
    <property type="project" value="InterPro"/>
</dbReference>
<keyword evidence="3" id="KW-1185">Reference proteome</keyword>
<dbReference type="SUPFAM" id="SSF55729">
    <property type="entry name" value="Acyl-CoA N-acyltransferases (Nat)"/>
    <property type="match status" value="1"/>
</dbReference>